<dbReference type="KEGG" id="bky:D1093_05620"/>
<dbReference type="InterPro" id="IPR001737">
    <property type="entry name" value="KsgA/Erm"/>
</dbReference>
<reference evidence="10 11" key="1">
    <citation type="journal article" date="2020" name="Int. J. Syst. Evol. Microbiol.">
        <title>Bartonella kosoyi sp. nov. and Bartonella krasnovii sp. nov., two novel species closely related to the zoonotic Bartonella elizabethae, isolated from black rats and wild desert rodent-fleas.</title>
        <authorList>
            <person name="Gutierrez R."/>
            <person name="Shalit T."/>
            <person name="Markus B."/>
            <person name="Yuan C."/>
            <person name="Nachum-Biala Y."/>
            <person name="Elad D."/>
            <person name="Harrus S."/>
        </authorList>
    </citation>
    <scope>NUCLEOTIDE SEQUENCE [LARGE SCALE GENOMIC DNA]</scope>
    <source>
        <strain evidence="10 11">Tel Aviv</strain>
    </source>
</reference>
<dbReference type="InterPro" id="IPR023165">
    <property type="entry name" value="rRNA_Ade_diMease-like_C"/>
</dbReference>
<dbReference type="InterPro" id="IPR029063">
    <property type="entry name" value="SAM-dependent_MTases_sf"/>
</dbReference>
<dbReference type="PROSITE" id="PS01131">
    <property type="entry name" value="RRNA_A_DIMETH"/>
    <property type="match status" value="1"/>
</dbReference>
<feature type="domain" description="Ribosomal RNA adenine methylase transferase N-terminal" evidence="9">
    <location>
        <begin position="34"/>
        <end position="211"/>
    </location>
</feature>
<keyword evidence="5 7" id="KW-0949">S-adenosyl-L-methionine</keyword>
<keyword evidence="2 7" id="KW-0698">rRNA processing</keyword>
<dbReference type="PANTHER" id="PTHR11727">
    <property type="entry name" value="DIMETHYLADENOSINE TRANSFERASE"/>
    <property type="match status" value="1"/>
</dbReference>
<evidence type="ECO:0000256" key="2">
    <source>
        <dbReference type="ARBA" id="ARBA00022552"/>
    </source>
</evidence>
<dbReference type="EMBL" id="CP031843">
    <property type="protein sequence ID" value="QEE09108.1"/>
    <property type="molecule type" value="Genomic_DNA"/>
</dbReference>
<evidence type="ECO:0000313" key="10">
    <source>
        <dbReference type="EMBL" id="QEE09108.1"/>
    </source>
</evidence>
<dbReference type="RefSeq" id="WP_120101231.1">
    <property type="nucleotide sequence ID" value="NZ_CP031843.2"/>
</dbReference>
<comment type="catalytic activity">
    <reaction evidence="7">
        <text>adenosine(1518)/adenosine(1519) in 16S rRNA + 4 S-adenosyl-L-methionine = N(6)-dimethyladenosine(1518)/N(6)-dimethyladenosine(1519) in 16S rRNA + 4 S-adenosyl-L-homocysteine + 4 H(+)</text>
        <dbReference type="Rhea" id="RHEA:19609"/>
        <dbReference type="Rhea" id="RHEA-COMP:10232"/>
        <dbReference type="Rhea" id="RHEA-COMP:10233"/>
        <dbReference type="ChEBI" id="CHEBI:15378"/>
        <dbReference type="ChEBI" id="CHEBI:57856"/>
        <dbReference type="ChEBI" id="CHEBI:59789"/>
        <dbReference type="ChEBI" id="CHEBI:74411"/>
        <dbReference type="ChEBI" id="CHEBI:74493"/>
        <dbReference type="EC" id="2.1.1.182"/>
    </reaction>
</comment>
<dbReference type="Proteomes" id="UP000321940">
    <property type="component" value="Chromosome"/>
</dbReference>
<evidence type="ECO:0000256" key="6">
    <source>
        <dbReference type="ARBA" id="ARBA00022884"/>
    </source>
</evidence>
<sequence length="276" mass="30758">MPIDNLPPLREVIDIYGLQAHKSLGQNFLFDLNLTSKIARQAGNIEGKPVLEIGPGPGGLTRALLAKGAIVTAIEHDERCIPALLEIEKYYPNKLKVICNDALKQDFSKLFETIPEKPRIIANLPYNIGTQLLLNWLLVEPWPPFYESMTLMFQREVAQRITAKPQSSHYGRLSVLTGWRTMVKIAFDVPPQAFIPAPKVTSSVVHIIPRTQPLVCSAQKLSLVTKTAFGQRRKMLRQNLKTLGGEVLLEKAGIDGTRRAETLSISEFITLANLIT</sequence>
<feature type="binding site" evidence="7 8">
    <location>
        <position position="101"/>
    </location>
    <ligand>
        <name>S-adenosyl-L-methionine</name>
        <dbReference type="ChEBI" id="CHEBI:59789"/>
    </ligand>
</feature>
<dbReference type="EC" id="2.1.1.182" evidence="7"/>
<evidence type="ECO:0000259" key="9">
    <source>
        <dbReference type="SMART" id="SM00650"/>
    </source>
</evidence>
<proteinExistence type="inferred from homology"/>
<feature type="binding site" evidence="7 8">
    <location>
        <position position="123"/>
    </location>
    <ligand>
        <name>S-adenosyl-L-methionine</name>
        <dbReference type="ChEBI" id="CHEBI:59789"/>
    </ligand>
</feature>
<dbReference type="GO" id="GO:0005829">
    <property type="term" value="C:cytosol"/>
    <property type="evidence" value="ECO:0007669"/>
    <property type="project" value="TreeGrafter"/>
</dbReference>
<evidence type="ECO:0000256" key="1">
    <source>
        <dbReference type="ARBA" id="ARBA00022490"/>
    </source>
</evidence>
<dbReference type="InterPro" id="IPR020596">
    <property type="entry name" value="rRNA_Ade_Mease_Trfase_CS"/>
</dbReference>
<dbReference type="SUPFAM" id="SSF53335">
    <property type="entry name" value="S-adenosyl-L-methionine-dependent methyltransferases"/>
    <property type="match status" value="1"/>
</dbReference>
<dbReference type="InterPro" id="IPR020598">
    <property type="entry name" value="rRNA_Ade_methylase_Trfase_N"/>
</dbReference>
<comment type="subcellular location">
    <subcellularLocation>
        <location evidence="7">Cytoplasm</location>
    </subcellularLocation>
</comment>
<dbReference type="PANTHER" id="PTHR11727:SF7">
    <property type="entry name" value="DIMETHYLADENOSINE TRANSFERASE-RELATED"/>
    <property type="match status" value="1"/>
</dbReference>
<dbReference type="GO" id="GO:0052908">
    <property type="term" value="F:16S rRNA (adenine(1518)-N(6)/adenine(1519)-N(6))-dimethyltransferase activity"/>
    <property type="evidence" value="ECO:0007669"/>
    <property type="project" value="UniProtKB-EC"/>
</dbReference>
<keyword evidence="11" id="KW-1185">Reference proteome</keyword>
<evidence type="ECO:0000256" key="3">
    <source>
        <dbReference type="ARBA" id="ARBA00022603"/>
    </source>
</evidence>
<dbReference type="GO" id="GO:0003723">
    <property type="term" value="F:RNA binding"/>
    <property type="evidence" value="ECO:0007669"/>
    <property type="project" value="UniProtKB-UniRule"/>
</dbReference>
<dbReference type="InterPro" id="IPR011530">
    <property type="entry name" value="rRNA_adenine_dimethylase"/>
</dbReference>
<evidence type="ECO:0000256" key="8">
    <source>
        <dbReference type="PROSITE-ProRule" id="PRU01026"/>
    </source>
</evidence>
<keyword evidence="1 7" id="KW-0963">Cytoplasm</keyword>
<evidence type="ECO:0000256" key="5">
    <source>
        <dbReference type="ARBA" id="ARBA00022691"/>
    </source>
</evidence>
<feature type="binding site" evidence="7 8">
    <location>
        <position position="29"/>
    </location>
    <ligand>
        <name>S-adenosyl-L-methionine</name>
        <dbReference type="ChEBI" id="CHEBI:59789"/>
    </ligand>
</feature>
<dbReference type="FunFam" id="1.10.8.100:FF:000001">
    <property type="entry name" value="Ribosomal RNA small subunit methyltransferase A"/>
    <property type="match status" value="1"/>
</dbReference>
<dbReference type="HAMAP" id="MF_00607">
    <property type="entry name" value="16SrRNA_methyltr_A"/>
    <property type="match status" value="1"/>
</dbReference>
<dbReference type="Gene3D" id="3.40.50.150">
    <property type="entry name" value="Vaccinia Virus protein VP39"/>
    <property type="match status" value="1"/>
</dbReference>
<name>A0A5B9CX86_9HYPH</name>
<protein>
    <recommendedName>
        <fullName evidence="7">Ribosomal RNA small subunit methyltransferase A</fullName>
        <ecNumber evidence="7">2.1.1.182</ecNumber>
    </recommendedName>
    <alternativeName>
        <fullName evidence="7">16S rRNA (adenine(1518)-N(6)/adenine(1519)-N(6))-dimethyltransferase</fullName>
    </alternativeName>
    <alternativeName>
        <fullName evidence="7">16S rRNA dimethyladenosine transferase</fullName>
    </alternativeName>
    <alternativeName>
        <fullName evidence="7">16S rRNA dimethylase</fullName>
    </alternativeName>
    <alternativeName>
        <fullName evidence="7">S-adenosylmethionine-6-N', N'-adenosyl(rRNA) dimethyltransferase</fullName>
    </alternativeName>
</protein>
<evidence type="ECO:0000313" key="11">
    <source>
        <dbReference type="Proteomes" id="UP000321940"/>
    </source>
</evidence>
<dbReference type="AlphaFoldDB" id="A0A5B9CX86"/>
<gene>
    <name evidence="7 10" type="primary">rsmA</name>
    <name evidence="7" type="synonym">ksgA</name>
    <name evidence="10" type="ORF">D1093_05620</name>
</gene>
<evidence type="ECO:0000256" key="4">
    <source>
        <dbReference type="ARBA" id="ARBA00022679"/>
    </source>
</evidence>
<dbReference type="PROSITE" id="PS51689">
    <property type="entry name" value="SAM_RNA_A_N6_MT"/>
    <property type="match status" value="1"/>
</dbReference>
<dbReference type="CDD" id="cd02440">
    <property type="entry name" value="AdoMet_MTases"/>
    <property type="match status" value="1"/>
</dbReference>
<dbReference type="Pfam" id="PF00398">
    <property type="entry name" value="RrnaAD"/>
    <property type="match status" value="1"/>
</dbReference>
<keyword evidence="3 7" id="KW-0489">Methyltransferase</keyword>
<accession>A0A5B9CX86</accession>
<dbReference type="Gene3D" id="1.10.8.100">
    <property type="entry name" value="Ribosomal RNA adenine dimethylase-like, domain 2"/>
    <property type="match status" value="1"/>
</dbReference>
<organism evidence="10 11">
    <name type="scientific">Bartonella kosoyi</name>
    <dbReference type="NCBI Taxonomy" id="2133959"/>
    <lineage>
        <taxon>Bacteria</taxon>
        <taxon>Pseudomonadati</taxon>
        <taxon>Pseudomonadota</taxon>
        <taxon>Alphaproteobacteria</taxon>
        <taxon>Hyphomicrobiales</taxon>
        <taxon>Bartonellaceae</taxon>
        <taxon>Bartonella</taxon>
    </lineage>
</organism>
<keyword evidence="4 7" id="KW-0808">Transferase</keyword>
<feature type="binding site" evidence="7 8">
    <location>
        <position position="75"/>
    </location>
    <ligand>
        <name>S-adenosyl-L-methionine</name>
        <dbReference type="ChEBI" id="CHEBI:59789"/>
    </ligand>
</feature>
<comment type="similarity">
    <text evidence="7">Belongs to the class I-like SAM-binding methyltransferase superfamily. rRNA adenine N(6)-methyltransferase family. RsmA subfamily.</text>
</comment>
<evidence type="ECO:0000256" key="7">
    <source>
        <dbReference type="HAMAP-Rule" id="MF_00607"/>
    </source>
</evidence>
<keyword evidence="6 7" id="KW-0694">RNA-binding</keyword>
<comment type="function">
    <text evidence="7">Specifically dimethylates two adjacent adenosines (A1518 and A1519) in the loop of a conserved hairpin near the 3'-end of 16S rRNA in the 30S particle. May play a critical role in biogenesis of 30S subunits.</text>
</comment>
<dbReference type="SMART" id="SM00650">
    <property type="entry name" value="rADc"/>
    <property type="match status" value="1"/>
</dbReference>
<feature type="binding site" evidence="7 8">
    <location>
        <position position="54"/>
    </location>
    <ligand>
        <name>S-adenosyl-L-methionine</name>
        <dbReference type="ChEBI" id="CHEBI:59789"/>
    </ligand>
</feature>
<dbReference type="NCBIfam" id="TIGR00755">
    <property type="entry name" value="ksgA"/>
    <property type="match status" value="1"/>
</dbReference>
<feature type="binding site" evidence="7 8">
    <location>
        <position position="27"/>
    </location>
    <ligand>
        <name>S-adenosyl-L-methionine</name>
        <dbReference type="ChEBI" id="CHEBI:59789"/>
    </ligand>
</feature>